<dbReference type="PANTHER" id="PTHR36926:SF1">
    <property type="entry name" value="COLICIN V PRODUCTION PROTEIN"/>
    <property type="match status" value="1"/>
</dbReference>
<keyword evidence="2 5" id="KW-0812">Transmembrane</keyword>
<organism evidence="6 7">
    <name type="scientific">Ideonella margarita</name>
    <dbReference type="NCBI Taxonomy" id="2984191"/>
    <lineage>
        <taxon>Bacteria</taxon>
        <taxon>Pseudomonadati</taxon>
        <taxon>Pseudomonadota</taxon>
        <taxon>Betaproteobacteria</taxon>
        <taxon>Burkholderiales</taxon>
        <taxon>Sphaerotilaceae</taxon>
        <taxon>Ideonella</taxon>
    </lineage>
</organism>
<feature type="transmembrane region" description="Helical" evidence="5">
    <location>
        <begin position="68"/>
        <end position="91"/>
    </location>
</feature>
<evidence type="ECO:0000256" key="4">
    <source>
        <dbReference type="ARBA" id="ARBA00023136"/>
    </source>
</evidence>
<dbReference type="Proteomes" id="UP001379945">
    <property type="component" value="Unassembled WGS sequence"/>
</dbReference>
<dbReference type="PANTHER" id="PTHR36926">
    <property type="entry name" value="COLICIN V PRODUCTION PROTEIN"/>
    <property type="match status" value="1"/>
</dbReference>
<evidence type="ECO:0000313" key="6">
    <source>
        <dbReference type="EMBL" id="MEK8048096.1"/>
    </source>
</evidence>
<evidence type="ECO:0000256" key="5">
    <source>
        <dbReference type="SAM" id="Phobius"/>
    </source>
</evidence>
<gene>
    <name evidence="6" type="ORF">AACH00_17175</name>
</gene>
<name>A0ABU9C8Y0_9BURK</name>
<dbReference type="InterPro" id="IPR003825">
    <property type="entry name" value="Colicin-V_CvpA"/>
</dbReference>
<keyword evidence="7" id="KW-1185">Reference proteome</keyword>
<reference evidence="6 7" key="1">
    <citation type="submission" date="2024-04" db="EMBL/GenBank/DDBJ databases">
        <title>Novel species of the genus Ideonella isolated from streams.</title>
        <authorList>
            <person name="Lu H."/>
        </authorList>
    </citation>
    <scope>NUCLEOTIDE SEQUENCE [LARGE SCALE GENOMIC DNA]</scope>
    <source>
        <strain evidence="6 7">LYT19W</strain>
    </source>
</reference>
<accession>A0ABU9C8Y0</accession>
<proteinExistence type="predicted"/>
<comment type="caution">
    <text evidence="6">The sequence shown here is derived from an EMBL/GenBank/DDBJ whole genome shotgun (WGS) entry which is preliminary data.</text>
</comment>
<evidence type="ECO:0000256" key="3">
    <source>
        <dbReference type="ARBA" id="ARBA00022989"/>
    </source>
</evidence>
<evidence type="ECO:0000256" key="2">
    <source>
        <dbReference type="ARBA" id="ARBA00022692"/>
    </source>
</evidence>
<keyword evidence="3 5" id="KW-1133">Transmembrane helix</keyword>
<dbReference type="RefSeq" id="WP_341400409.1">
    <property type="nucleotide sequence ID" value="NZ_JBBUTI010000013.1"/>
</dbReference>
<evidence type="ECO:0000313" key="7">
    <source>
        <dbReference type="Proteomes" id="UP001379945"/>
    </source>
</evidence>
<sequence>MLTLPPVDWFLAGVLVVSVLIGVWRGLLFEVMSLAAWLLAWLAARHYGAEVSAALHIEPPESVKALVAGFVLAFVVTLIACGLLARLLRLLVAATPLSLIDRVLGALFGLVRGVLILLVLTSVLMWTPVAKSPLWAESRGAAWLQIVLLELQPFLPEGLGQHLKT</sequence>
<evidence type="ECO:0000256" key="1">
    <source>
        <dbReference type="ARBA" id="ARBA00004141"/>
    </source>
</evidence>
<dbReference type="EMBL" id="JBBUTI010000013">
    <property type="protein sequence ID" value="MEK8048096.1"/>
    <property type="molecule type" value="Genomic_DNA"/>
</dbReference>
<feature type="transmembrane region" description="Helical" evidence="5">
    <location>
        <begin position="103"/>
        <end position="126"/>
    </location>
</feature>
<keyword evidence="4 5" id="KW-0472">Membrane</keyword>
<feature type="transmembrane region" description="Helical" evidence="5">
    <location>
        <begin position="6"/>
        <end position="24"/>
    </location>
</feature>
<comment type="subcellular location">
    <subcellularLocation>
        <location evidence="1">Membrane</location>
        <topology evidence="1">Multi-pass membrane protein</topology>
    </subcellularLocation>
</comment>
<dbReference type="Pfam" id="PF02674">
    <property type="entry name" value="Colicin_V"/>
    <property type="match status" value="1"/>
</dbReference>
<dbReference type="InterPro" id="IPR052719">
    <property type="entry name" value="CvpA-like"/>
</dbReference>
<protein>
    <submittedName>
        <fullName evidence="6">CvpA family protein</fullName>
    </submittedName>
</protein>